<sequence length="642" mass="71169">MALSSAQPFIHPAAPGAATATVSITMSLRFPRLALAAALACAGQAAHAALQPAADAPLARRSNSVCHHLADNSLDCTTENQFTILKPAGKDLLSRIDFTYSDTDSLEVLDGEVRQPNGRVVKLDKSQVETRAAPNPYAGVSRDKQTWIAFPELAVGSVVSYRVKRHMASPPLSRELLYRLDFDAEPTRNDSFRFELDSPRPLLWRGEKMDDFKIDASADGKRIVIEQKAPRYLNFTNEWDNSALRSWPRLSIATSDSPQSHFGVYAGRYNQILSAPLPPAAAAEVEAQRGKPAAEQVAAFMQHINGHYRYLNDQRLAERGLVPFTLAEIEQHGYGDCKDLATLLTAMLRASGIAAEPTLIFRGNDAQRPLLPGLGTVNHMIVRAVVNGKTEWLDPTNPFFVPNRIMPDLQDRASYRIGSDGQVREEAIPMQAATLTSRSERVETLRRDGSAAIAIRGEVSGWPLVQLAMQDRFQGPASSDQSLCRAVNKQPRECKVDRPATGFLQPARYAARIDSVDQRAVEKISGLYLYDPGLEHDWDGFASYLANGNQADVYLGDAETTERAVTLRGARAIQPPFSCQASSRWYDLSLEQRKTPDGIRYQYRQTRKVRWLSHDEIASPEFIRFNEAARACAIQARQIIKL</sequence>
<accession>A0ABV0CTV1</accession>
<name>A0ABV0CTV1_9NEIS</name>
<dbReference type="Gene3D" id="3.10.620.30">
    <property type="match status" value="1"/>
</dbReference>
<feature type="domain" description="Transglutaminase-like" evidence="2">
    <location>
        <begin position="283"/>
        <end position="382"/>
    </location>
</feature>
<evidence type="ECO:0000313" key="5">
    <source>
        <dbReference type="Proteomes" id="UP001405405"/>
    </source>
</evidence>
<dbReference type="Pfam" id="PF01841">
    <property type="entry name" value="Transglut_core"/>
    <property type="match status" value="1"/>
</dbReference>
<evidence type="ECO:0000259" key="2">
    <source>
        <dbReference type="Pfam" id="PF01841"/>
    </source>
</evidence>
<keyword evidence="1" id="KW-0732">Signal</keyword>
<dbReference type="Proteomes" id="UP001405405">
    <property type="component" value="Unassembled WGS sequence"/>
</dbReference>
<reference evidence="4 5" key="1">
    <citation type="submission" date="2023-12" db="EMBL/GenBank/DDBJ databases">
        <title>Chromobacterium sp. strain TRC.1.1.SA producing antimicrobial pigment.</title>
        <authorList>
            <person name="Verma N."/>
            <person name="Choksket S."/>
            <person name="Pinnaka A.K."/>
            <person name="Korpole S."/>
        </authorList>
    </citation>
    <scope>NUCLEOTIDE SEQUENCE [LARGE SCALE GENOMIC DNA]</scope>
    <source>
        <strain evidence="4 5">TRC1.1.SA</strain>
    </source>
</reference>
<dbReference type="SUPFAM" id="SSF54001">
    <property type="entry name" value="Cysteine proteinases"/>
    <property type="match status" value="1"/>
</dbReference>
<dbReference type="InterPro" id="IPR024618">
    <property type="entry name" value="DUF3857"/>
</dbReference>
<proteinExistence type="predicted"/>
<evidence type="ECO:0000259" key="3">
    <source>
        <dbReference type="Pfam" id="PF12969"/>
    </source>
</evidence>
<dbReference type="Gene3D" id="2.60.40.3140">
    <property type="match status" value="1"/>
</dbReference>
<evidence type="ECO:0000256" key="1">
    <source>
        <dbReference type="SAM" id="SignalP"/>
    </source>
</evidence>
<dbReference type="Pfam" id="PF12969">
    <property type="entry name" value="DUF3857"/>
    <property type="match status" value="1"/>
</dbReference>
<organism evidence="4 5">
    <name type="scientific">Chromobacterium indicum</name>
    <dbReference type="NCBI Taxonomy" id="3110228"/>
    <lineage>
        <taxon>Bacteria</taxon>
        <taxon>Pseudomonadati</taxon>
        <taxon>Pseudomonadota</taxon>
        <taxon>Betaproteobacteria</taxon>
        <taxon>Neisseriales</taxon>
        <taxon>Chromobacteriaceae</taxon>
        <taxon>Chromobacterium</taxon>
    </lineage>
</organism>
<feature type="signal peptide" evidence="1">
    <location>
        <begin position="1"/>
        <end position="48"/>
    </location>
</feature>
<evidence type="ECO:0000313" key="4">
    <source>
        <dbReference type="EMBL" id="MEN7433377.1"/>
    </source>
</evidence>
<dbReference type="EMBL" id="JAYFSJ010000020">
    <property type="protein sequence ID" value="MEN7433377.1"/>
    <property type="molecule type" value="Genomic_DNA"/>
</dbReference>
<dbReference type="InterPro" id="IPR002931">
    <property type="entry name" value="Transglutaminase-like"/>
</dbReference>
<dbReference type="RefSeq" id="WP_346790616.1">
    <property type="nucleotide sequence ID" value="NZ_JAYFSJ010000020.1"/>
</dbReference>
<feature type="chain" id="PRO_5047064494" evidence="1">
    <location>
        <begin position="49"/>
        <end position="642"/>
    </location>
</feature>
<dbReference type="InterPro" id="IPR038765">
    <property type="entry name" value="Papain-like_cys_pep_sf"/>
</dbReference>
<feature type="domain" description="DUF3857" evidence="3">
    <location>
        <begin position="70"/>
        <end position="208"/>
    </location>
</feature>
<comment type="caution">
    <text evidence="4">The sequence shown here is derived from an EMBL/GenBank/DDBJ whole genome shotgun (WGS) entry which is preliminary data.</text>
</comment>
<gene>
    <name evidence="4" type="ORF">VA599_21795</name>
</gene>
<keyword evidence="5" id="KW-1185">Reference proteome</keyword>
<protein>
    <submittedName>
        <fullName evidence="4">DUF3857 domain-containing protein</fullName>
    </submittedName>
</protein>